<sequence>MWGASWSRSTKGEQALDSDVSSVSLIQRPGSCSTYPSAAGFLTHKQRKGHKVEGSLGVAAMLRPLGWALLLACMLGGLCSQTARALDDAASHKRWIIITSISYPTDAIKVLAKMPDWKVLVVADEKTPADWALENVEFLGMEEQRKLGYEILPLTPLHSYARKNLGYLWAIQHGAEELYETDDDNEPVNNMLPNLDNGYYVYNGTGRQVANPYAHFGFPHIWPRGYPLDQIRPQAQAERFSRLQARPLILQGLADKDPDVDAIFRLTQPMGIDFDKESPAVVLPEGLMCPFNSQNTLFDQKALWGTLIPITTSFRVCDIWRGYWVQRLLWELEGNLAFTAPTVDQFRNPHTLTKDFLDEDDLYKKAGSIVDFLIAWRPSAGASLPAMMVELAQAMADNKFWEVGDVALMQAWVKDLEAIGYSFPTPRRHRQPASIAPLDVARPTPKHWYRYHDIVLVVVYDKRFNGWLEVHERLKKAYTPLFRQIVYTGFMLQPEFPEEDTWISCQAGRGAEFQYACFGNVMQEIEAPPSGGYLFIQDDAPFSHCMIPRFNKSQVWYDRHSEVDHSDLEKEVQAAADKGEFYGNWHISGMQHVNRYLQKLMADGGQMGGRMRHKLKGDLQSNNFGSGKHADVFYVPVSARLDFALAAAALAKSGLHNEIIMSVLLGMITDVDGKVDIMPVYRVGWDFSMLAPDDALADKLLPSGVANGAFAIHPIELSRQAVYQQFWRWWTEEYSC</sequence>
<gene>
    <name evidence="1" type="primary">g4491</name>
    <name evidence="1" type="ORF">VP750_LOCUS3825</name>
</gene>
<dbReference type="EMBL" id="CAXHTA020000006">
    <property type="protein sequence ID" value="CAL5222166.1"/>
    <property type="molecule type" value="Genomic_DNA"/>
</dbReference>
<dbReference type="Pfam" id="PF03385">
    <property type="entry name" value="STELLO"/>
    <property type="match status" value="1"/>
</dbReference>
<dbReference type="PANTHER" id="PTHR31362:SF0">
    <property type="entry name" value="EXOSTOSIN DOMAIN-CONTAINING PROTEIN-RELATED"/>
    <property type="match status" value="1"/>
</dbReference>
<dbReference type="InterPro" id="IPR005049">
    <property type="entry name" value="STL-like"/>
</dbReference>
<dbReference type="Proteomes" id="UP001497392">
    <property type="component" value="Unassembled WGS sequence"/>
</dbReference>
<reference evidence="1 2" key="1">
    <citation type="submission" date="2024-06" db="EMBL/GenBank/DDBJ databases">
        <authorList>
            <person name="Kraege A."/>
            <person name="Thomma B."/>
        </authorList>
    </citation>
    <scope>NUCLEOTIDE SEQUENCE [LARGE SCALE GENOMIC DNA]</scope>
</reference>
<organism evidence="1 2">
    <name type="scientific">Coccomyxa viridis</name>
    <dbReference type="NCBI Taxonomy" id="1274662"/>
    <lineage>
        <taxon>Eukaryota</taxon>
        <taxon>Viridiplantae</taxon>
        <taxon>Chlorophyta</taxon>
        <taxon>core chlorophytes</taxon>
        <taxon>Trebouxiophyceae</taxon>
        <taxon>Trebouxiophyceae incertae sedis</taxon>
        <taxon>Coccomyxaceae</taxon>
        <taxon>Coccomyxa</taxon>
    </lineage>
</organism>
<name>A0ABP1FQG1_9CHLO</name>
<protein>
    <submittedName>
        <fullName evidence="1">G4491 protein</fullName>
    </submittedName>
</protein>
<keyword evidence="2" id="KW-1185">Reference proteome</keyword>
<accession>A0ABP1FQG1</accession>
<evidence type="ECO:0000313" key="1">
    <source>
        <dbReference type="EMBL" id="CAL5222166.1"/>
    </source>
</evidence>
<comment type="caution">
    <text evidence="1">The sequence shown here is derived from an EMBL/GenBank/DDBJ whole genome shotgun (WGS) entry which is preliminary data.</text>
</comment>
<proteinExistence type="predicted"/>
<evidence type="ECO:0000313" key="2">
    <source>
        <dbReference type="Proteomes" id="UP001497392"/>
    </source>
</evidence>
<dbReference type="PANTHER" id="PTHR31362">
    <property type="entry name" value="GLYCOSYLTRANSFERASE STELLO1-RELATED"/>
    <property type="match status" value="1"/>
</dbReference>